<sequence length="259" mass="28096">MADPKPLLETSVLLERQISGLLHSVACGCEEVRATLAAHQASGDQLVGFGKHAALSYQQLFETQPGWCSWFVKSYTEKLEKAENQSPASRALGEYLQGKGVAPSPSSPTRFSPSSVKGQGPSAKGQYGQYDRSDQGQQGKLVDGQWVLGFGKHKGKTFAEVMSQDPNYCEYCVNLALEGTKASSSLLAFSIYVMSAEASVLQAQVALKMLVEQPDLRKAIFGKALKLCQDMDDQPLTEALHACQKMAEEQYAGRKSPPL</sequence>
<accession>A0AA36IAL1</accession>
<name>A0AA36IAL1_9DINO</name>
<dbReference type="InterPro" id="IPR046768">
    <property type="entry name" value="ExoX-like_C"/>
</dbReference>
<dbReference type="Proteomes" id="UP001178507">
    <property type="component" value="Unassembled WGS sequence"/>
</dbReference>
<organism evidence="3 4">
    <name type="scientific">Effrenium voratum</name>
    <dbReference type="NCBI Taxonomy" id="2562239"/>
    <lineage>
        <taxon>Eukaryota</taxon>
        <taxon>Sar</taxon>
        <taxon>Alveolata</taxon>
        <taxon>Dinophyceae</taxon>
        <taxon>Suessiales</taxon>
        <taxon>Symbiodiniaceae</taxon>
        <taxon>Effrenium</taxon>
    </lineage>
</organism>
<evidence type="ECO:0000313" key="4">
    <source>
        <dbReference type="Proteomes" id="UP001178507"/>
    </source>
</evidence>
<evidence type="ECO:0000259" key="2">
    <source>
        <dbReference type="Pfam" id="PF20600"/>
    </source>
</evidence>
<dbReference type="EMBL" id="CAUJNA010001090">
    <property type="protein sequence ID" value="CAJ1384147.1"/>
    <property type="molecule type" value="Genomic_DNA"/>
</dbReference>
<protein>
    <recommendedName>
        <fullName evidence="2">Exodeoxyribonuclease X-like C-terminal domain-containing protein</fullName>
    </recommendedName>
</protein>
<proteinExistence type="predicted"/>
<comment type="caution">
    <text evidence="3">The sequence shown here is derived from an EMBL/GenBank/DDBJ whole genome shotgun (WGS) entry which is preliminary data.</text>
</comment>
<evidence type="ECO:0000256" key="1">
    <source>
        <dbReference type="SAM" id="MobiDB-lite"/>
    </source>
</evidence>
<dbReference type="AlphaFoldDB" id="A0AA36IAL1"/>
<evidence type="ECO:0000313" key="3">
    <source>
        <dbReference type="EMBL" id="CAJ1384147.1"/>
    </source>
</evidence>
<feature type="domain" description="Exodeoxyribonuclease X-like C-terminal" evidence="2">
    <location>
        <begin position="150"/>
        <end position="174"/>
    </location>
</feature>
<gene>
    <name evidence="3" type="ORF">EVOR1521_LOCUS11064</name>
</gene>
<feature type="region of interest" description="Disordered" evidence="1">
    <location>
        <begin position="98"/>
        <end position="137"/>
    </location>
</feature>
<feature type="compositionally biased region" description="Low complexity" evidence="1">
    <location>
        <begin position="103"/>
        <end position="115"/>
    </location>
</feature>
<keyword evidence="4" id="KW-1185">Reference proteome</keyword>
<dbReference type="PROSITE" id="PS51257">
    <property type="entry name" value="PROKAR_LIPOPROTEIN"/>
    <property type="match status" value="1"/>
</dbReference>
<dbReference type="Pfam" id="PF20600">
    <property type="entry name" value="ExoX-like_C"/>
    <property type="match status" value="1"/>
</dbReference>
<reference evidence="3" key="1">
    <citation type="submission" date="2023-08" db="EMBL/GenBank/DDBJ databases">
        <authorList>
            <person name="Chen Y."/>
            <person name="Shah S."/>
            <person name="Dougan E. K."/>
            <person name="Thang M."/>
            <person name="Chan C."/>
        </authorList>
    </citation>
    <scope>NUCLEOTIDE SEQUENCE</scope>
</reference>